<dbReference type="GO" id="GO:0016020">
    <property type="term" value="C:membrane"/>
    <property type="evidence" value="ECO:0007669"/>
    <property type="project" value="UniProtKB-SubCell"/>
</dbReference>
<evidence type="ECO:0000256" key="7">
    <source>
        <dbReference type="ARBA" id="ARBA00022989"/>
    </source>
</evidence>
<evidence type="ECO:0000256" key="1">
    <source>
        <dbReference type="ARBA" id="ARBA00004141"/>
    </source>
</evidence>
<sequence>MADRNTGKLPYPKAVGFIVTNEFCERFSYYGMRTILSLYLRDKLGYGDDNATVIYHVFTMFAYFFPLLGAMIADGWLGRFRTIFYLSLVYATGSVLISVAAMPPVQLPQLEFTIIALFLIAFGTGGIKPCVSAFGGDQFKLPEQERYLGYFFSLFYFAINAGSLISTFLTPILRADVHCFGENDCYSLAFGVPGVLMIVSIIFFVAGKRLYVTKTPTGNVLAKVSKCIGHAIVKSCKSKDKREHWLDRADDKFDTNLIEDIKALLRVLVLFIPLPVFWALFDQQGSRWTFQADRMEQDIGSWTLKADQMQVLNPLLILVFIPLFEVAIYPFLTWCKLIKKPLHKMIWGGILAAFAFVISGIVELQLLPTYGTPVAEGLAQLRLYNGQNCNYTLNFTLDNKTESFMIGPLGYYEKLDISAHDFVELPYSLRGERNSDCENSEFNGTFDLKENIANSFFVLNESLRGFEDNNDKAIDGVNIRFLSNVISPVSINIESNKGNKTKMTLNSSNMSQIHLSKGTYNILVGDVEILTGYSLKAGAVYTFNLYETNNGSYLINPIMITPANSVHILWLVPQYVVMTMGEVMFSVTGLEFSFTQAPATMKSVLTSVWLLTVAFGNLIVVLIVEGKFLDAQWKEFFLFAGLMMLDMFIFTSMAFRYKYVEYKSSTEELAVEEIKLPDKQIKET</sequence>
<keyword evidence="8" id="KW-0472">Membrane</keyword>
<evidence type="ECO:0000256" key="8">
    <source>
        <dbReference type="ARBA" id="ARBA00023136"/>
    </source>
</evidence>
<dbReference type="GO" id="GO:0015031">
    <property type="term" value="P:protein transport"/>
    <property type="evidence" value="ECO:0007669"/>
    <property type="project" value="UniProtKB-KW"/>
</dbReference>
<organism evidence="11 12">
    <name type="scientific">Danaus plexippus plexippus</name>
    <dbReference type="NCBI Taxonomy" id="278856"/>
    <lineage>
        <taxon>Eukaryota</taxon>
        <taxon>Metazoa</taxon>
        <taxon>Ecdysozoa</taxon>
        <taxon>Arthropoda</taxon>
        <taxon>Hexapoda</taxon>
        <taxon>Insecta</taxon>
        <taxon>Pterygota</taxon>
        <taxon>Neoptera</taxon>
        <taxon>Endopterygota</taxon>
        <taxon>Lepidoptera</taxon>
        <taxon>Glossata</taxon>
        <taxon>Ditrysia</taxon>
        <taxon>Papilionoidea</taxon>
        <taxon>Nymphalidae</taxon>
        <taxon>Danainae</taxon>
        <taxon>Danaini</taxon>
        <taxon>Danaina</taxon>
        <taxon>Danaus</taxon>
        <taxon>Danaus</taxon>
    </lineage>
</organism>
<proteinExistence type="inferred from homology"/>
<dbReference type="InterPro" id="IPR018456">
    <property type="entry name" value="PTR2_symporter_CS"/>
</dbReference>
<dbReference type="InterPro" id="IPR036259">
    <property type="entry name" value="MFS_trans_sf"/>
</dbReference>
<dbReference type="AlphaFoldDB" id="A0A212EGH0"/>
<keyword evidence="12" id="KW-1185">Reference proteome</keyword>
<comment type="caution">
    <text evidence="11">The sequence shown here is derived from an EMBL/GenBank/DDBJ whole genome shotgun (WGS) entry which is preliminary data.</text>
</comment>
<dbReference type="GO" id="GO:0006857">
    <property type="term" value="P:oligopeptide transport"/>
    <property type="evidence" value="ECO:0007669"/>
    <property type="project" value="InterPro"/>
</dbReference>
<dbReference type="GO" id="GO:0022857">
    <property type="term" value="F:transmembrane transporter activity"/>
    <property type="evidence" value="ECO:0007669"/>
    <property type="project" value="InterPro"/>
</dbReference>
<dbReference type="eggNOG" id="KOG1237">
    <property type="taxonomic scope" value="Eukaryota"/>
</dbReference>
<keyword evidence="5" id="KW-0571">Peptide transport</keyword>
<name>A0A212EGH0_DANPL</name>
<evidence type="ECO:0000256" key="10">
    <source>
        <dbReference type="RuleBase" id="RU003755"/>
    </source>
</evidence>
<keyword evidence="6" id="KW-0653">Protein transport</keyword>
<reference evidence="11 12" key="1">
    <citation type="journal article" date="2011" name="Cell">
        <title>The monarch butterfly genome yields insights into long-distance migration.</title>
        <authorList>
            <person name="Zhan S."/>
            <person name="Merlin C."/>
            <person name="Boore J.L."/>
            <person name="Reppert S.M."/>
        </authorList>
    </citation>
    <scope>NUCLEOTIDE SEQUENCE [LARGE SCALE GENOMIC DNA]</scope>
    <source>
        <strain evidence="11">F-2</strain>
    </source>
</reference>
<dbReference type="Proteomes" id="UP000007151">
    <property type="component" value="Unassembled WGS sequence"/>
</dbReference>
<evidence type="ECO:0000256" key="5">
    <source>
        <dbReference type="ARBA" id="ARBA00022856"/>
    </source>
</evidence>
<dbReference type="OrthoDB" id="8904098at2759"/>
<dbReference type="Pfam" id="PF00854">
    <property type="entry name" value="PTR2"/>
    <property type="match status" value="2"/>
</dbReference>
<dbReference type="EMBL" id="AGBW02015069">
    <property type="protein sequence ID" value="OWR40591.1"/>
    <property type="molecule type" value="Genomic_DNA"/>
</dbReference>
<gene>
    <name evidence="11" type="ORF">KGM_206127</name>
</gene>
<accession>A0A212EGH0</accession>
<dbReference type="PROSITE" id="PS01022">
    <property type="entry name" value="PTR2_1"/>
    <property type="match status" value="1"/>
</dbReference>
<evidence type="ECO:0000256" key="2">
    <source>
        <dbReference type="ARBA" id="ARBA00005982"/>
    </source>
</evidence>
<keyword evidence="4 10" id="KW-0812">Transmembrane</keyword>
<dbReference type="FunFam" id="1.20.1250.20:FF:000049">
    <property type="entry name" value="Solute carrier family 15 member 2"/>
    <property type="match status" value="1"/>
</dbReference>
<evidence type="ECO:0000313" key="11">
    <source>
        <dbReference type="EMBL" id="OWR40591.1"/>
    </source>
</evidence>
<protein>
    <recommendedName>
        <fullName evidence="9">Oligopeptide transporter 1</fullName>
    </recommendedName>
</protein>
<keyword evidence="7" id="KW-1133">Transmembrane helix</keyword>
<dbReference type="PROSITE" id="PS01023">
    <property type="entry name" value="PTR2_2"/>
    <property type="match status" value="1"/>
</dbReference>
<dbReference type="FunFam" id="1.20.1250.20:FF:000379">
    <property type="entry name" value="Uncharacterized protein, isoform A"/>
    <property type="match status" value="1"/>
</dbReference>
<comment type="similarity">
    <text evidence="2 10">Belongs to the major facilitator superfamily. Proton-dependent oligopeptide transporter (POT/PTR) (TC 2.A.17) family.</text>
</comment>
<evidence type="ECO:0000313" key="12">
    <source>
        <dbReference type="Proteomes" id="UP000007151"/>
    </source>
</evidence>
<dbReference type="CDD" id="cd17347">
    <property type="entry name" value="MFS_SLC15A1_2_like"/>
    <property type="match status" value="1"/>
</dbReference>
<evidence type="ECO:0000256" key="6">
    <source>
        <dbReference type="ARBA" id="ARBA00022927"/>
    </source>
</evidence>
<dbReference type="FunCoup" id="A0A212EGH0">
    <property type="interactions" value="49"/>
</dbReference>
<dbReference type="PANTHER" id="PTHR11654">
    <property type="entry name" value="OLIGOPEPTIDE TRANSPORTER-RELATED"/>
    <property type="match status" value="1"/>
</dbReference>
<evidence type="ECO:0000256" key="3">
    <source>
        <dbReference type="ARBA" id="ARBA00022448"/>
    </source>
</evidence>
<dbReference type="Gene3D" id="1.20.1250.20">
    <property type="entry name" value="MFS general substrate transporter like domains"/>
    <property type="match status" value="2"/>
</dbReference>
<comment type="subcellular location">
    <subcellularLocation>
        <location evidence="1 10">Membrane</location>
        <topology evidence="1 10">Multi-pass membrane protein</topology>
    </subcellularLocation>
</comment>
<dbReference type="InterPro" id="IPR000109">
    <property type="entry name" value="POT_fam"/>
</dbReference>
<dbReference type="KEGG" id="dpl:KGM_206127"/>
<dbReference type="SUPFAM" id="SSF103473">
    <property type="entry name" value="MFS general substrate transporter"/>
    <property type="match status" value="1"/>
</dbReference>
<evidence type="ECO:0000256" key="4">
    <source>
        <dbReference type="ARBA" id="ARBA00022692"/>
    </source>
</evidence>
<keyword evidence="3 10" id="KW-0813">Transport</keyword>
<evidence type="ECO:0000256" key="9">
    <source>
        <dbReference type="ARBA" id="ARBA00078114"/>
    </source>
</evidence>